<dbReference type="InterPro" id="IPR006367">
    <property type="entry name" value="Sirohaem_synthase_N"/>
</dbReference>
<keyword evidence="5" id="KW-0627">Porphyrin biosynthesis</keyword>
<dbReference type="Gene3D" id="3.30.160.110">
    <property type="entry name" value="Siroheme synthase, domain 2"/>
    <property type="match status" value="1"/>
</dbReference>
<evidence type="ECO:0000256" key="3">
    <source>
        <dbReference type="ARBA" id="ARBA00023002"/>
    </source>
</evidence>
<evidence type="ECO:0000256" key="7">
    <source>
        <dbReference type="SAM" id="MobiDB-lite"/>
    </source>
</evidence>
<proteinExistence type="predicted"/>
<dbReference type="GO" id="GO:0004325">
    <property type="term" value="F:ferrochelatase activity"/>
    <property type="evidence" value="ECO:0007669"/>
    <property type="project" value="InterPro"/>
</dbReference>
<organism evidence="9 10">
    <name type="scientific">Natranaeroarchaeum aerophilus</name>
    <dbReference type="NCBI Taxonomy" id="2917711"/>
    <lineage>
        <taxon>Archaea</taxon>
        <taxon>Methanobacteriati</taxon>
        <taxon>Methanobacteriota</taxon>
        <taxon>Stenosarchaea group</taxon>
        <taxon>Halobacteria</taxon>
        <taxon>Halobacteriales</taxon>
        <taxon>Natronoarchaeaceae</taxon>
        <taxon>Natranaeroarchaeum</taxon>
    </lineage>
</organism>
<sequence length="222" mass="23774">MIPLLHDFTEETVLVFGGGAVGARKARRFAREAEVIVVSPSFDGEFGDSELVRDAPDAEAIREWVDRTNPALVVAATDDAAINEAAEQAAREVGALVNRTDRSDATGADRPVDDVVVPATIRDDPVVVSVSTGGASPAVSRYLRQEIESDIEGAGAMAKLTGELRGELRERSPSPGERRDAVRTVVNSSDVWKALRTRTSKGRQVAEDVIQEELGETHGGEQ</sequence>
<dbReference type="AlphaFoldDB" id="A0AAE3K6G1"/>
<dbReference type="InterPro" id="IPR028161">
    <property type="entry name" value="Met8-like"/>
</dbReference>
<evidence type="ECO:0000256" key="4">
    <source>
        <dbReference type="ARBA" id="ARBA00023027"/>
    </source>
</evidence>
<dbReference type="PANTHER" id="PTHR35330:SF1">
    <property type="entry name" value="SIROHEME BIOSYNTHESIS PROTEIN MET8"/>
    <property type="match status" value="1"/>
</dbReference>
<evidence type="ECO:0000256" key="1">
    <source>
        <dbReference type="ARBA" id="ARBA00005010"/>
    </source>
</evidence>
<evidence type="ECO:0000313" key="9">
    <source>
        <dbReference type="EMBL" id="MCL9812774.1"/>
    </source>
</evidence>
<dbReference type="SUPFAM" id="SSF51735">
    <property type="entry name" value="NAD(P)-binding Rossmann-fold domains"/>
    <property type="match status" value="1"/>
</dbReference>
<dbReference type="EMBL" id="JAKRVY010000001">
    <property type="protein sequence ID" value="MCL9812774.1"/>
    <property type="molecule type" value="Genomic_DNA"/>
</dbReference>
<keyword evidence="10" id="KW-1185">Reference proteome</keyword>
<evidence type="ECO:0000313" key="10">
    <source>
        <dbReference type="Proteomes" id="UP001202674"/>
    </source>
</evidence>
<comment type="catalytic activity">
    <reaction evidence="6">
        <text>precorrin-2 + NAD(+) = sirohydrochlorin + NADH + 2 H(+)</text>
        <dbReference type="Rhea" id="RHEA:15613"/>
        <dbReference type="ChEBI" id="CHEBI:15378"/>
        <dbReference type="ChEBI" id="CHEBI:57540"/>
        <dbReference type="ChEBI" id="CHEBI:57945"/>
        <dbReference type="ChEBI" id="CHEBI:58351"/>
        <dbReference type="ChEBI" id="CHEBI:58827"/>
        <dbReference type="EC" id="1.3.1.76"/>
    </reaction>
</comment>
<dbReference type="RefSeq" id="WP_250594766.1">
    <property type="nucleotide sequence ID" value="NZ_JAKRVY010000001.1"/>
</dbReference>
<dbReference type="InterPro" id="IPR036291">
    <property type="entry name" value="NAD(P)-bd_dom_sf"/>
</dbReference>
<dbReference type="GO" id="GO:0019354">
    <property type="term" value="P:siroheme biosynthetic process"/>
    <property type="evidence" value="ECO:0007669"/>
    <property type="project" value="InterPro"/>
</dbReference>
<comment type="pathway">
    <text evidence="1">Porphyrin-containing compound metabolism; siroheme biosynthesis; sirohydrochlorin from precorrin-2: step 1/1.</text>
</comment>
<dbReference type="SUPFAM" id="SSF75615">
    <property type="entry name" value="Siroheme synthase middle domains-like"/>
    <property type="match status" value="1"/>
</dbReference>
<dbReference type="NCBIfam" id="TIGR01470">
    <property type="entry name" value="cysG_Nterm"/>
    <property type="match status" value="1"/>
</dbReference>
<comment type="caution">
    <text evidence="9">The sequence shown here is derived from an EMBL/GenBank/DDBJ whole genome shotgun (WGS) entry which is preliminary data.</text>
</comment>
<reference evidence="9 10" key="1">
    <citation type="journal article" date="2022" name="Syst. Appl. Microbiol.">
        <title>Natronocalculus amylovorans gen. nov., sp. nov., and Natranaeroarchaeum aerophilus sp. nov., dominant culturable amylolytic natronoarchaea from hypersaline soda lakes in southwestern Siberia.</title>
        <authorList>
            <person name="Sorokin D.Y."/>
            <person name="Elcheninov A.G."/>
            <person name="Khizhniak T.V."/>
            <person name="Koenen M."/>
            <person name="Bale N.J."/>
            <person name="Damste J.S.S."/>
            <person name="Kublanov I.V."/>
        </authorList>
    </citation>
    <scope>NUCLEOTIDE SEQUENCE [LARGE SCALE GENOMIC DNA]</scope>
    <source>
        <strain evidence="9 10">AArc-St1-1</strain>
    </source>
</reference>
<gene>
    <name evidence="9" type="ORF">AArcSt11_03795</name>
</gene>
<feature type="region of interest" description="Disordered" evidence="7">
    <location>
        <begin position="197"/>
        <end position="222"/>
    </location>
</feature>
<protein>
    <recommendedName>
        <fullName evidence="2">precorrin-2 dehydrogenase</fullName>
        <ecNumber evidence="2">1.3.1.76</ecNumber>
    </recommendedName>
</protein>
<dbReference type="Gene3D" id="3.40.50.720">
    <property type="entry name" value="NAD(P)-binding Rossmann-like Domain"/>
    <property type="match status" value="1"/>
</dbReference>
<evidence type="ECO:0000256" key="5">
    <source>
        <dbReference type="ARBA" id="ARBA00023244"/>
    </source>
</evidence>
<dbReference type="Proteomes" id="UP001202674">
    <property type="component" value="Unassembled WGS sequence"/>
</dbReference>
<dbReference type="GO" id="GO:0043115">
    <property type="term" value="F:precorrin-2 dehydrogenase activity"/>
    <property type="evidence" value="ECO:0007669"/>
    <property type="project" value="UniProtKB-EC"/>
</dbReference>
<dbReference type="EC" id="1.3.1.76" evidence="2"/>
<dbReference type="Pfam" id="PF13241">
    <property type="entry name" value="NAD_binding_7"/>
    <property type="match status" value="1"/>
</dbReference>
<evidence type="ECO:0000259" key="8">
    <source>
        <dbReference type="Pfam" id="PF14824"/>
    </source>
</evidence>
<keyword evidence="3" id="KW-0560">Oxidoreductase</keyword>
<evidence type="ECO:0000256" key="6">
    <source>
        <dbReference type="ARBA" id="ARBA00047561"/>
    </source>
</evidence>
<dbReference type="InterPro" id="IPR028281">
    <property type="entry name" value="Sirohaem_synthase_central"/>
</dbReference>
<dbReference type="Pfam" id="PF14824">
    <property type="entry name" value="Sirohm_synth_M"/>
    <property type="match status" value="1"/>
</dbReference>
<dbReference type="PANTHER" id="PTHR35330">
    <property type="entry name" value="SIROHEME BIOSYNTHESIS PROTEIN MET8"/>
    <property type="match status" value="1"/>
</dbReference>
<name>A0AAE3K6G1_9EURY</name>
<keyword evidence="4" id="KW-0520">NAD</keyword>
<accession>A0AAE3K6G1</accession>
<feature type="domain" description="Siroheme synthase central" evidence="8">
    <location>
        <begin position="128"/>
        <end position="149"/>
    </location>
</feature>
<evidence type="ECO:0000256" key="2">
    <source>
        <dbReference type="ARBA" id="ARBA00012400"/>
    </source>
</evidence>